<feature type="signal peptide" evidence="1">
    <location>
        <begin position="1"/>
        <end position="16"/>
    </location>
</feature>
<keyword evidence="3" id="KW-1185">Reference proteome</keyword>
<evidence type="ECO:0000256" key="1">
    <source>
        <dbReference type="SAM" id="SignalP"/>
    </source>
</evidence>
<evidence type="ECO:0008006" key="4">
    <source>
        <dbReference type="Google" id="ProtNLM"/>
    </source>
</evidence>
<gene>
    <name evidence="2" type="ORF">SPARVUS_LOCUS7253277</name>
</gene>
<evidence type="ECO:0000313" key="2">
    <source>
        <dbReference type="EMBL" id="CAI9571487.1"/>
    </source>
</evidence>
<reference evidence="2" key="1">
    <citation type="submission" date="2023-05" db="EMBL/GenBank/DDBJ databases">
        <authorList>
            <person name="Stuckert A."/>
        </authorList>
    </citation>
    <scope>NUCLEOTIDE SEQUENCE</scope>
</reference>
<proteinExistence type="predicted"/>
<organism evidence="2 3">
    <name type="scientific">Staurois parvus</name>
    <dbReference type="NCBI Taxonomy" id="386267"/>
    <lineage>
        <taxon>Eukaryota</taxon>
        <taxon>Metazoa</taxon>
        <taxon>Chordata</taxon>
        <taxon>Craniata</taxon>
        <taxon>Vertebrata</taxon>
        <taxon>Euteleostomi</taxon>
        <taxon>Amphibia</taxon>
        <taxon>Batrachia</taxon>
        <taxon>Anura</taxon>
        <taxon>Neobatrachia</taxon>
        <taxon>Ranoidea</taxon>
        <taxon>Ranidae</taxon>
        <taxon>Staurois</taxon>
    </lineage>
</organism>
<keyword evidence="1" id="KW-0732">Signal</keyword>
<accession>A0ABN9DJZ8</accession>
<dbReference type="Proteomes" id="UP001162483">
    <property type="component" value="Unassembled WGS sequence"/>
</dbReference>
<feature type="chain" id="PRO_5046025137" description="Secreted protein" evidence="1">
    <location>
        <begin position="17"/>
        <end position="71"/>
    </location>
</feature>
<protein>
    <recommendedName>
        <fullName evidence="4">Secreted protein</fullName>
    </recommendedName>
</protein>
<comment type="caution">
    <text evidence="2">The sequence shown here is derived from an EMBL/GenBank/DDBJ whole genome shotgun (WGS) entry which is preliminary data.</text>
</comment>
<name>A0ABN9DJZ8_9NEOB</name>
<sequence>MLSFFFFLGRVHVVSTGPISTVQTAVRDFASSYSRKKTPPTSFTSALLNTDRSQKTALAADEKRYLAVYIY</sequence>
<dbReference type="EMBL" id="CATNWA010014407">
    <property type="protein sequence ID" value="CAI9571487.1"/>
    <property type="molecule type" value="Genomic_DNA"/>
</dbReference>
<evidence type="ECO:0000313" key="3">
    <source>
        <dbReference type="Proteomes" id="UP001162483"/>
    </source>
</evidence>